<dbReference type="GO" id="GO:0002504">
    <property type="term" value="P:antigen processing and presentation of peptide or polysaccharide antigen via MHC class II"/>
    <property type="evidence" value="ECO:0007669"/>
    <property type="project" value="UniProtKB-KW"/>
</dbReference>
<dbReference type="AlphaFoldDB" id="A0A1S3GW97"/>
<evidence type="ECO:0000256" key="6">
    <source>
        <dbReference type="ARBA" id="ARBA00023136"/>
    </source>
</evidence>
<evidence type="ECO:0000256" key="9">
    <source>
        <dbReference type="ARBA" id="ARBA00023182"/>
    </source>
</evidence>
<dbReference type="GO" id="GO:0002250">
    <property type="term" value="P:adaptive immune response"/>
    <property type="evidence" value="ECO:0007669"/>
    <property type="project" value="UniProtKB-KW"/>
</dbReference>
<evidence type="ECO:0000256" key="7">
    <source>
        <dbReference type="ARBA" id="ARBA00023157"/>
    </source>
</evidence>
<dbReference type="OrthoDB" id="10043043at2759"/>
<comment type="subcellular location">
    <subcellularLocation>
        <location evidence="1">Membrane</location>
        <topology evidence="1">Single-pass type I membrane protein</topology>
    </subcellularLocation>
</comment>
<dbReference type="PANTHER" id="PTHR19944:SF99">
    <property type="entry name" value="HLA CLASS II HISTOCOMPATIBILITY ANTIGEN, DRB1 BETA CHAIN"/>
    <property type="match status" value="1"/>
</dbReference>
<dbReference type="InterPro" id="IPR050160">
    <property type="entry name" value="MHC/Immunoglobulin"/>
</dbReference>
<evidence type="ECO:0000256" key="5">
    <source>
        <dbReference type="ARBA" id="ARBA00023130"/>
    </source>
</evidence>
<keyword evidence="8" id="KW-0325">Glycoprotein</keyword>
<evidence type="ECO:0000256" key="8">
    <source>
        <dbReference type="ARBA" id="ARBA00023180"/>
    </source>
</evidence>
<dbReference type="GeneID" id="106002959"/>
<dbReference type="KEGG" id="dord:106002959"/>
<sequence length="203" mass="22195">MGGNFSGLQPALFLVEVAMSGVSVRDLPDPCLPRVPHLLSCPPRTQVALGCNGMSWGSLGVTVASVLCPVVSGSWRELILQSLGSEVIAALAVTAPVPAARFLEQATSECHFLNGTQGVRYLRRYFYNREELVRFDSEVGGFQALNELGRPDAEYWNSQQEVLEDRRARVDTYCRHNYGVGYGFTVQRRGERGGAGRAETRGA</sequence>
<dbReference type="FunFam" id="3.10.320.10:FF:000001">
    <property type="entry name" value="HLA class II histocompatibility antigen, DRB1-1 beta chain"/>
    <property type="match status" value="1"/>
</dbReference>
<dbReference type="SUPFAM" id="SSF54452">
    <property type="entry name" value="MHC antigen-recognition domain"/>
    <property type="match status" value="1"/>
</dbReference>
<keyword evidence="11" id="KW-1185">Reference proteome</keyword>
<name>A0A1S3GW97_DIPOR</name>
<keyword evidence="9" id="KW-0491">MHC II</keyword>
<proteinExistence type="predicted"/>
<dbReference type="Gene3D" id="3.10.320.10">
    <property type="entry name" value="Class II Histocompatibility Antigen, M Beta Chain, Chain B, domain 1"/>
    <property type="match status" value="1"/>
</dbReference>
<reference evidence="12" key="1">
    <citation type="submission" date="2025-08" db="UniProtKB">
        <authorList>
            <consortium name="RefSeq"/>
        </authorList>
    </citation>
    <scope>IDENTIFICATION</scope>
    <source>
        <tissue evidence="12">Kidney</tissue>
    </source>
</reference>
<keyword evidence="5" id="KW-1064">Adaptive immunity</keyword>
<keyword evidence="2" id="KW-0812">Transmembrane</keyword>
<organism evidence="11 12">
    <name type="scientific">Dipodomys ordii</name>
    <name type="common">Ord's kangaroo rat</name>
    <dbReference type="NCBI Taxonomy" id="10020"/>
    <lineage>
        <taxon>Eukaryota</taxon>
        <taxon>Metazoa</taxon>
        <taxon>Chordata</taxon>
        <taxon>Craniata</taxon>
        <taxon>Vertebrata</taxon>
        <taxon>Euteleostomi</taxon>
        <taxon>Mammalia</taxon>
        <taxon>Eutheria</taxon>
        <taxon>Euarchontoglires</taxon>
        <taxon>Glires</taxon>
        <taxon>Rodentia</taxon>
        <taxon>Castorimorpha</taxon>
        <taxon>Heteromyidae</taxon>
        <taxon>Dipodomyinae</taxon>
        <taxon>Dipodomys</taxon>
    </lineage>
</organism>
<evidence type="ECO:0000256" key="3">
    <source>
        <dbReference type="ARBA" id="ARBA00022859"/>
    </source>
</evidence>
<dbReference type="InterPro" id="IPR011162">
    <property type="entry name" value="MHC_I/II-like_Ag-recog"/>
</dbReference>
<evidence type="ECO:0000256" key="4">
    <source>
        <dbReference type="ARBA" id="ARBA00022989"/>
    </source>
</evidence>
<evidence type="ECO:0000256" key="2">
    <source>
        <dbReference type="ARBA" id="ARBA00022692"/>
    </source>
</evidence>
<feature type="domain" description="MHC class II beta chain N-terminal" evidence="10">
    <location>
        <begin position="108"/>
        <end position="182"/>
    </location>
</feature>
<gene>
    <name evidence="12" type="primary">LOC106002959</name>
</gene>
<evidence type="ECO:0000313" key="12">
    <source>
        <dbReference type="RefSeq" id="XP_012893158.1"/>
    </source>
</evidence>
<dbReference type="InParanoid" id="A0A1S3GW97"/>
<dbReference type="Pfam" id="PF00969">
    <property type="entry name" value="MHC_II_beta"/>
    <property type="match status" value="1"/>
</dbReference>
<accession>A0A1S3GW97</accession>
<keyword evidence="3" id="KW-0391">Immunity</keyword>
<evidence type="ECO:0000313" key="11">
    <source>
        <dbReference type="Proteomes" id="UP000081671"/>
    </source>
</evidence>
<keyword evidence="6" id="KW-0472">Membrane</keyword>
<dbReference type="RefSeq" id="XP_012893158.1">
    <property type="nucleotide sequence ID" value="XM_013037704.1"/>
</dbReference>
<dbReference type="InterPro" id="IPR000353">
    <property type="entry name" value="MHC_II_b_N"/>
</dbReference>
<dbReference type="InterPro" id="IPR014745">
    <property type="entry name" value="MHC_II_a/b_N"/>
</dbReference>
<dbReference type="SMART" id="SM00921">
    <property type="entry name" value="MHC_II_beta"/>
    <property type="match status" value="1"/>
</dbReference>
<dbReference type="GO" id="GO:0042613">
    <property type="term" value="C:MHC class II protein complex"/>
    <property type="evidence" value="ECO:0007669"/>
    <property type="project" value="UniProtKB-KW"/>
</dbReference>
<dbReference type="Proteomes" id="UP000081671">
    <property type="component" value="Unplaced"/>
</dbReference>
<keyword evidence="4" id="KW-1133">Transmembrane helix</keyword>
<evidence type="ECO:0000256" key="1">
    <source>
        <dbReference type="ARBA" id="ARBA00004479"/>
    </source>
</evidence>
<evidence type="ECO:0000259" key="10">
    <source>
        <dbReference type="SMART" id="SM00921"/>
    </source>
</evidence>
<dbReference type="PANTHER" id="PTHR19944">
    <property type="entry name" value="MHC CLASS II-RELATED"/>
    <property type="match status" value="1"/>
</dbReference>
<protein>
    <submittedName>
        <fullName evidence="12">HLA class II histocompatibility antigen, DRB1-11 beta chain-like</fullName>
    </submittedName>
</protein>
<keyword evidence="7" id="KW-1015">Disulfide bond</keyword>